<evidence type="ECO:0000313" key="1">
    <source>
        <dbReference type="Proteomes" id="UP000046395"/>
    </source>
</evidence>
<dbReference type="SUPFAM" id="SSF56672">
    <property type="entry name" value="DNA/RNA polymerases"/>
    <property type="match status" value="1"/>
</dbReference>
<reference evidence="2" key="1">
    <citation type="submission" date="2019-12" db="UniProtKB">
        <authorList>
            <consortium name="WormBaseParasite"/>
        </authorList>
    </citation>
    <scope>IDENTIFICATION</scope>
</reference>
<keyword evidence="1" id="KW-1185">Reference proteome</keyword>
<dbReference type="InterPro" id="IPR043502">
    <property type="entry name" value="DNA/RNA_pol_sf"/>
</dbReference>
<protein>
    <submittedName>
        <fullName evidence="2">Reverse transcriptase domain-containing protein</fullName>
    </submittedName>
</protein>
<sequence length="131" mass="15016">MYHQVEVPPADRIALQFFWGNPGSKGRPNVYRMRVHVFRVASSPSCCIYALRQAAETHQDTFSEAAHRIRESIYVDNLLDSVDTVEEAQELYQQIVTILHNSGFRMRKWASSSRELLALIPPSERAEPQSI</sequence>
<dbReference type="PANTHER" id="PTHR47331">
    <property type="entry name" value="PHD-TYPE DOMAIN-CONTAINING PROTEIN"/>
    <property type="match status" value="1"/>
</dbReference>
<organism evidence="1 2">
    <name type="scientific">Trichuris muris</name>
    <name type="common">Mouse whipworm</name>
    <dbReference type="NCBI Taxonomy" id="70415"/>
    <lineage>
        <taxon>Eukaryota</taxon>
        <taxon>Metazoa</taxon>
        <taxon>Ecdysozoa</taxon>
        <taxon>Nematoda</taxon>
        <taxon>Enoplea</taxon>
        <taxon>Dorylaimia</taxon>
        <taxon>Trichinellida</taxon>
        <taxon>Trichuridae</taxon>
        <taxon>Trichuris</taxon>
    </lineage>
</organism>
<name>A0A5S6QMH6_TRIMR</name>
<evidence type="ECO:0000313" key="2">
    <source>
        <dbReference type="WBParaSite" id="TMUE_2000008364.1"/>
    </source>
</evidence>
<proteinExistence type="predicted"/>
<dbReference type="AlphaFoldDB" id="A0A5S6QMH6"/>
<dbReference type="Proteomes" id="UP000046395">
    <property type="component" value="Unassembled WGS sequence"/>
</dbReference>
<dbReference type="WBParaSite" id="TMUE_2000008364.1">
    <property type="protein sequence ID" value="TMUE_2000008364.1"/>
    <property type="gene ID" value="WBGene00300250"/>
</dbReference>
<dbReference type="STRING" id="70415.A0A5S6QMH6"/>
<accession>A0A5S6QMH6</accession>